<accession>A0A0D2KHD9</accession>
<dbReference type="RefSeq" id="XP_013894178.1">
    <property type="nucleotide sequence ID" value="XM_014038724.1"/>
</dbReference>
<evidence type="ECO:0000256" key="1">
    <source>
        <dbReference type="SAM" id="MobiDB-lite"/>
    </source>
</evidence>
<dbReference type="SMART" id="SM00875">
    <property type="entry name" value="BACK"/>
    <property type="match status" value="1"/>
</dbReference>
<feature type="region of interest" description="Disordered" evidence="1">
    <location>
        <begin position="375"/>
        <end position="449"/>
    </location>
</feature>
<evidence type="ECO:0000259" key="2">
    <source>
        <dbReference type="SMART" id="SM00875"/>
    </source>
</evidence>
<sequence length="626" mass="64922">MAVSFAAYFDSQHLSDAEVRFVDAGSGGSCLLASIPSHQLVLKNASERWTAELERWQQQESTNSSGGGGGGAGKAAVSVALAGEHEVPLGRTLLRLLYTGELEECGGGDCGGGGSSSSSEPALLRLLELAHCSLLTGAMRVVCTALAALAAGGGGPSWGAVETLLAAPDDLAELAEFQPLSQHLEEAVFKRLGDLEVALDDDSSTAALQRLPAAALARLLSSSALQVGSECSVVAAVGAWVAARGGAGCIRPEVCLQLLRCVRIAQLPLSYCLGALLRQTWVIRVRARRPAAAGSEADMHVMQAISLLALPEAMAPLREMQLSATNAAFRALWRLWAGKGPRQPSARPQLSLDAPAVGEAQLRAMFEAVQLQLGRRPPEGAPAPGAVQRQAGASSGEKRGGSGAGMAGARKRGRRQGQQQLPQERQQGQEDADAAGEEPDPDHSASCSARDAEAAQVSFWGGFFWCIALRWVPVSSRGGAPPQLQLQLTVTARHAWCKRGVALRLLGVSSAVKSYKRQPGGTALAAAGSAAQSQGQGSSSKGPARLAGVYQLRAPQNLWAAGDGAAPSSRQAGPADAARLVFSKCVPVAVSDWVCDWEGVEGMPLGLADYMQGGTLRLAVGAEAFE</sequence>
<evidence type="ECO:0000313" key="3">
    <source>
        <dbReference type="EMBL" id="KIY95158.1"/>
    </source>
</evidence>
<protein>
    <recommendedName>
        <fullName evidence="2">BACK domain-containing protein</fullName>
    </recommendedName>
</protein>
<dbReference type="Pfam" id="PF07707">
    <property type="entry name" value="BACK"/>
    <property type="match status" value="1"/>
</dbReference>
<dbReference type="EMBL" id="KK103666">
    <property type="protein sequence ID" value="KIY95158.1"/>
    <property type="molecule type" value="Genomic_DNA"/>
</dbReference>
<name>A0A0D2KHD9_9CHLO</name>
<feature type="compositionally biased region" description="Acidic residues" evidence="1">
    <location>
        <begin position="430"/>
        <end position="440"/>
    </location>
</feature>
<dbReference type="AlphaFoldDB" id="A0A0D2KHD9"/>
<dbReference type="Gene3D" id="1.25.40.420">
    <property type="match status" value="1"/>
</dbReference>
<dbReference type="OrthoDB" id="10663354at2759"/>
<dbReference type="GeneID" id="25730204"/>
<feature type="domain" description="BACK" evidence="2">
    <location>
        <begin position="168"/>
        <end position="277"/>
    </location>
</feature>
<reference evidence="3 4" key="1">
    <citation type="journal article" date="2013" name="BMC Genomics">
        <title>Reconstruction of the lipid metabolism for the microalga Monoraphidium neglectum from its genome sequence reveals characteristics suitable for biofuel production.</title>
        <authorList>
            <person name="Bogen C."/>
            <person name="Al-Dilaimi A."/>
            <person name="Albersmeier A."/>
            <person name="Wichmann J."/>
            <person name="Grundmann M."/>
            <person name="Rupp O."/>
            <person name="Lauersen K.J."/>
            <person name="Blifernez-Klassen O."/>
            <person name="Kalinowski J."/>
            <person name="Goesmann A."/>
            <person name="Mussgnug J.H."/>
            <person name="Kruse O."/>
        </authorList>
    </citation>
    <scope>NUCLEOTIDE SEQUENCE [LARGE SCALE GENOMIC DNA]</scope>
    <source>
        <strain evidence="3 4">SAG 48.87</strain>
    </source>
</reference>
<keyword evidence="4" id="KW-1185">Reference proteome</keyword>
<feature type="compositionally biased region" description="Low complexity" evidence="1">
    <location>
        <begin position="382"/>
        <end position="395"/>
    </location>
</feature>
<gene>
    <name evidence="3" type="ORF">MNEG_12805</name>
</gene>
<feature type="compositionally biased region" description="Low complexity" evidence="1">
    <location>
        <begin position="416"/>
        <end position="426"/>
    </location>
</feature>
<dbReference type="Proteomes" id="UP000054498">
    <property type="component" value="Unassembled WGS sequence"/>
</dbReference>
<proteinExistence type="predicted"/>
<dbReference type="InterPro" id="IPR011705">
    <property type="entry name" value="BACK"/>
</dbReference>
<organism evidence="3 4">
    <name type="scientific">Monoraphidium neglectum</name>
    <dbReference type="NCBI Taxonomy" id="145388"/>
    <lineage>
        <taxon>Eukaryota</taxon>
        <taxon>Viridiplantae</taxon>
        <taxon>Chlorophyta</taxon>
        <taxon>core chlorophytes</taxon>
        <taxon>Chlorophyceae</taxon>
        <taxon>CS clade</taxon>
        <taxon>Sphaeropleales</taxon>
        <taxon>Selenastraceae</taxon>
        <taxon>Monoraphidium</taxon>
    </lineage>
</organism>
<evidence type="ECO:0000313" key="4">
    <source>
        <dbReference type="Proteomes" id="UP000054498"/>
    </source>
</evidence>
<dbReference type="KEGG" id="mng:MNEG_12805"/>